<dbReference type="EMBL" id="KN832293">
    <property type="protein sequence ID" value="KIN92930.1"/>
    <property type="molecule type" value="Genomic_DNA"/>
</dbReference>
<organism evidence="1 2">
    <name type="scientific">Pisolithus tinctorius Marx 270</name>
    <dbReference type="NCBI Taxonomy" id="870435"/>
    <lineage>
        <taxon>Eukaryota</taxon>
        <taxon>Fungi</taxon>
        <taxon>Dikarya</taxon>
        <taxon>Basidiomycota</taxon>
        <taxon>Agaricomycotina</taxon>
        <taxon>Agaricomycetes</taxon>
        <taxon>Agaricomycetidae</taxon>
        <taxon>Boletales</taxon>
        <taxon>Sclerodermatineae</taxon>
        <taxon>Pisolithaceae</taxon>
        <taxon>Pisolithus</taxon>
    </lineage>
</organism>
<reference evidence="2" key="2">
    <citation type="submission" date="2015-01" db="EMBL/GenBank/DDBJ databases">
        <title>Evolutionary Origins and Diversification of the Mycorrhizal Mutualists.</title>
        <authorList>
            <consortium name="DOE Joint Genome Institute"/>
            <consortium name="Mycorrhizal Genomics Consortium"/>
            <person name="Kohler A."/>
            <person name="Kuo A."/>
            <person name="Nagy L.G."/>
            <person name="Floudas D."/>
            <person name="Copeland A."/>
            <person name="Barry K.W."/>
            <person name="Cichocki N."/>
            <person name="Veneault-Fourrey C."/>
            <person name="LaButti K."/>
            <person name="Lindquist E.A."/>
            <person name="Lipzen A."/>
            <person name="Lundell T."/>
            <person name="Morin E."/>
            <person name="Murat C."/>
            <person name="Riley R."/>
            <person name="Ohm R."/>
            <person name="Sun H."/>
            <person name="Tunlid A."/>
            <person name="Henrissat B."/>
            <person name="Grigoriev I.V."/>
            <person name="Hibbett D.S."/>
            <person name="Martin F."/>
        </authorList>
    </citation>
    <scope>NUCLEOTIDE SEQUENCE [LARGE SCALE GENOMIC DNA]</scope>
    <source>
        <strain evidence="2">Marx 270</strain>
    </source>
</reference>
<dbReference type="InParanoid" id="A0A0C3NAJ3"/>
<proteinExistence type="predicted"/>
<reference evidence="1 2" key="1">
    <citation type="submission" date="2014-04" db="EMBL/GenBank/DDBJ databases">
        <authorList>
            <consortium name="DOE Joint Genome Institute"/>
            <person name="Kuo A."/>
            <person name="Kohler A."/>
            <person name="Costa M.D."/>
            <person name="Nagy L.G."/>
            <person name="Floudas D."/>
            <person name="Copeland A."/>
            <person name="Barry K.W."/>
            <person name="Cichocki N."/>
            <person name="Veneault-Fourrey C."/>
            <person name="LaButti K."/>
            <person name="Lindquist E.A."/>
            <person name="Lipzen A."/>
            <person name="Lundell T."/>
            <person name="Morin E."/>
            <person name="Murat C."/>
            <person name="Sun H."/>
            <person name="Tunlid A."/>
            <person name="Henrissat B."/>
            <person name="Grigoriev I.V."/>
            <person name="Hibbett D.S."/>
            <person name="Martin F."/>
            <person name="Nordberg H.P."/>
            <person name="Cantor M.N."/>
            <person name="Hua S.X."/>
        </authorList>
    </citation>
    <scope>NUCLEOTIDE SEQUENCE [LARGE SCALE GENOMIC DNA]</scope>
    <source>
        <strain evidence="1 2">Marx 270</strain>
    </source>
</reference>
<evidence type="ECO:0000313" key="1">
    <source>
        <dbReference type="EMBL" id="KIN92930.1"/>
    </source>
</evidence>
<keyword evidence="2" id="KW-1185">Reference proteome</keyword>
<name>A0A0C3NAJ3_PISTI</name>
<protein>
    <submittedName>
        <fullName evidence="1">Uncharacterized protein</fullName>
    </submittedName>
</protein>
<sequence>MSPRFQHLNNPKQFSVIYVVVSFCRVKRLGQKGTGLPLSIRIFLKEDSPCCVLGRICSNCKWLRGIRHSKSQLRHEDSL</sequence>
<dbReference type="HOGENOM" id="CLU_2606979_0_0_1"/>
<dbReference type="Proteomes" id="UP000054217">
    <property type="component" value="Unassembled WGS sequence"/>
</dbReference>
<dbReference type="AlphaFoldDB" id="A0A0C3NAJ3"/>
<gene>
    <name evidence="1" type="ORF">M404DRAFT_172262</name>
</gene>
<evidence type="ECO:0000313" key="2">
    <source>
        <dbReference type="Proteomes" id="UP000054217"/>
    </source>
</evidence>
<accession>A0A0C3NAJ3</accession>